<feature type="domain" description="ATPase AAA-type core" evidence="1">
    <location>
        <begin position="298"/>
        <end position="380"/>
    </location>
</feature>
<keyword evidence="3" id="KW-1185">Reference proteome</keyword>
<dbReference type="KEGG" id="tpe:Tpen_1703"/>
<dbReference type="EnsemblBacteria" id="ABL79098">
    <property type="protein sequence ID" value="ABL79098"/>
    <property type="gene ID" value="Tpen_1703"/>
</dbReference>
<dbReference type="SUPFAM" id="SSF52540">
    <property type="entry name" value="P-loop containing nucleoside triphosphate hydrolases"/>
    <property type="match status" value="1"/>
</dbReference>
<evidence type="ECO:0000313" key="2">
    <source>
        <dbReference type="EMBL" id="ABL79098.1"/>
    </source>
</evidence>
<dbReference type="OrthoDB" id="25344at2157"/>
<dbReference type="PANTHER" id="PTHR43581">
    <property type="entry name" value="ATP/GTP PHOSPHATASE"/>
    <property type="match status" value="1"/>
</dbReference>
<dbReference type="Proteomes" id="UP000000641">
    <property type="component" value="Chromosome"/>
</dbReference>
<gene>
    <name evidence="2" type="ordered locus">Tpen_1703</name>
</gene>
<dbReference type="AlphaFoldDB" id="A1S0W8"/>
<protein>
    <recommendedName>
        <fullName evidence="1">ATPase AAA-type core domain-containing protein</fullName>
    </recommendedName>
</protein>
<dbReference type="InterPro" id="IPR003959">
    <property type="entry name" value="ATPase_AAA_core"/>
</dbReference>
<name>A1S0W8_THEPD</name>
<dbReference type="eggNOG" id="arCOG03233">
    <property type="taxonomic scope" value="Archaea"/>
</dbReference>
<dbReference type="InterPro" id="IPR014592">
    <property type="entry name" value="P-loop_UCP034888"/>
</dbReference>
<dbReference type="STRING" id="368408.Tpen_1703"/>
<dbReference type="GO" id="GO:0016887">
    <property type="term" value="F:ATP hydrolysis activity"/>
    <property type="evidence" value="ECO:0007669"/>
    <property type="project" value="InterPro"/>
</dbReference>
<proteinExistence type="predicted"/>
<organism evidence="2 3">
    <name type="scientific">Thermofilum pendens (strain DSM 2475 / Hrk 5)</name>
    <dbReference type="NCBI Taxonomy" id="368408"/>
    <lineage>
        <taxon>Archaea</taxon>
        <taxon>Thermoproteota</taxon>
        <taxon>Thermoprotei</taxon>
        <taxon>Thermofilales</taxon>
        <taxon>Thermofilaceae</taxon>
        <taxon>Thermofilum</taxon>
    </lineage>
</organism>
<reference evidence="3" key="1">
    <citation type="journal article" date="2008" name="J. Bacteriol.">
        <title>Genome sequence of Thermofilum pendens reveals an exceptional loss of biosynthetic pathways without genome reduction.</title>
        <authorList>
            <person name="Anderson I."/>
            <person name="Rodriguez J."/>
            <person name="Susanti D."/>
            <person name="Porat I."/>
            <person name="Reich C."/>
            <person name="Ulrich L.E."/>
            <person name="Elkins J.G."/>
            <person name="Mavromatis K."/>
            <person name="Lykidis A."/>
            <person name="Kim E."/>
            <person name="Thompson L.S."/>
            <person name="Nolan M."/>
            <person name="Land M."/>
            <person name="Copeland A."/>
            <person name="Lapidus A."/>
            <person name="Lucas S."/>
            <person name="Detter C."/>
            <person name="Zhulin I.B."/>
            <person name="Olsen G.J."/>
            <person name="Whitman W."/>
            <person name="Mukhopadhyay B."/>
            <person name="Bristow J."/>
            <person name="Kyrpides N."/>
        </authorList>
    </citation>
    <scope>NUCLEOTIDE SEQUENCE [LARGE SCALE GENOMIC DNA]</scope>
    <source>
        <strain evidence="3">DSM 2475 / Hrk 5</strain>
    </source>
</reference>
<accession>A1S0W8</accession>
<dbReference type="PIRSF" id="PIRSF034888">
    <property type="entry name" value="P-loop_UCP034888"/>
    <property type="match status" value="1"/>
</dbReference>
<dbReference type="EMBL" id="CP000505">
    <property type="protein sequence ID" value="ABL79098.1"/>
    <property type="molecule type" value="Genomic_DNA"/>
</dbReference>
<dbReference type="GO" id="GO:0005524">
    <property type="term" value="F:ATP binding"/>
    <property type="evidence" value="ECO:0007669"/>
    <property type="project" value="InterPro"/>
</dbReference>
<dbReference type="Gene3D" id="3.40.50.300">
    <property type="entry name" value="P-loop containing nucleotide triphosphate hydrolases"/>
    <property type="match status" value="1"/>
</dbReference>
<dbReference type="PANTHER" id="PTHR43581:SF2">
    <property type="entry name" value="EXCINUCLEASE ATPASE SUBUNIT"/>
    <property type="match status" value="1"/>
</dbReference>
<evidence type="ECO:0000313" key="3">
    <source>
        <dbReference type="Proteomes" id="UP000000641"/>
    </source>
</evidence>
<dbReference type="HOGENOM" id="CLU_040623_0_0_2"/>
<evidence type="ECO:0000259" key="1">
    <source>
        <dbReference type="Pfam" id="PF13304"/>
    </source>
</evidence>
<dbReference type="InterPro" id="IPR051396">
    <property type="entry name" value="Bact_Antivir_Def_Nuclease"/>
</dbReference>
<dbReference type="InterPro" id="IPR027417">
    <property type="entry name" value="P-loop_NTPase"/>
</dbReference>
<dbReference type="Pfam" id="PF13304">
    <property type="entry name" value="AAA_21"/>
    <property type="match status" value="1"/>
</dbReference>
<sequence length="457" mass="49403">MGMPVNARVYVRDFGPFEEASIEVRPLTVLVGRNSVGKSMLLQLVWALTVAMPDLKLLGEAVSELGAGELVGEVLEGVEKGSASRDSFKRLLKLYLEALPGALATGLGRTLEEVFGAGLQELVRSGSGRAVVGVAGSFSSIEFVIEGGRLAVSRHKPYEGFLDELEVTVPAPGRLRIIHRLSGVSLYDEAVLSPSDLVDAVLKVLAIYLYKALDIFFEAPGVSVLLPDSRAGLSRILLKPYARPSLLKDVLYPDEHFRDAYFMLAESLAEGKVDTGDLEDFLRELGCSVEAIPEGGVRAVYVNTWSGQRLPLPRAPSGVRESLAVALALVVPEQPWLVFIEEPEAHLHPRAQKALARLIARAVKKHGKVVVLSTHSDYLLYAVSNMVALSSSPGVAERLGYSAAEVLDPGLVAAYLLRAEGRRAVVERLDVGPEGVPEEEFVRVAEELAEERARILA</sequence>